<accession>A0A5B9EBQ7</accession>
<dbReference type="Pfam" id="PF00188">
    <property type="entry name" value="CAP"/>
    <property type="match status" value="1"/>
</dbReference>
<proteinExistence type="predicted"/>
<protein>
    <submittedName>
        <fullName evidence="3">CAP domain-containing protein</fullName>
    </submittedName>
</protein>
<gene>
    <name evidence="3" type="ORF">FTW19_15140</name>
</gene>
<organism evidence="3 4">
    <name type="scientific">Terriglobus albidus</name>
    <dbReference type="NCBI Taxonomy" id="1592106"/>
    <lineage>
        <taxon>Bacteria</taxon>
        <taxon>Pseudomonadati</taxon>
        <taxon>Acidobacteriota</taxon>
        <taxon>Terriglobia</taxon>
        <taxon>Terriglobales</taxon>
        <taxon>Acidobacteriaceae</taxon>
        <taxon>Terriglobus</taxon>
    </lineage>
</organism>
<sequence length="247" mass="27029">MRFRLLLAVLALTFLAPHLRAQSSLAERYLFQALNAERARAGLPQLRWDRQLYVAARYHAQQMVRAGAISHQFQGEADLTERVASAGAHVSVVAENVAMASTAVMIHDGWMHSPHHRENILDPRVTSVAIAVMPRGGALYAVEDFSRDVPTLSLSQQENAVVESLRGLRLNAAASAAARANCAVDSGVVQGSRPLFVMRWTSTDLSAVPEQLKARLRQRRYNSAEVGACPVHGAGGFTTYRIAVLMY</sequence>
<evidence type="ECO:0000256" key="1">
    <source>
        <dbReference type="SAM" id="SignalP"/>
    </source>
</evidence>
<dbReference type="CDD" id="cd05379">
    <property type="entry name" value="CAP_bacterial"/>
    <property type="match status" value="1"/>
</dbReference>
<keyword evidence="4" id="KW-1185">Reference proteome</keyword>
<feature type="signal peptide" evidence="1">
    <location>
        <begin position="1"/>
        <end position="21"/>
    </location>
</feature>
<feature type="domain" description="SCP" evidence="2">
    <location>
        <begin position="32"/>
        <end position="140"/>
    </location>
</feature>
<dbReference type="Gene3D" id="3.40.33.10">
    <property type="entry name" value="CAP"/>
    <property type="match status" value="1"/>
</dbReference>
<feature type="chain" id="PRO_5022744394" evidence="1">
    <location>
        <begin position="22"/>
        <end position="247"/>
    </location>
</feature>
<dbReference type="OrthoDB" id="9783944at2"/>
<dbReference type="KEGG" id="talb:FTW19_15140"/>
<dbReference type="PANTHER" id="PTHR31157">
    <property type="entry name" value="SCP DOMAIN-CONTAINING PROTEIN"/>
    <property type="match status" value="1"/>
</dbReference>
<evidence type="ECO:0000313" key="3">
    <source>
        <dbReference type="EMBL" id="QEE29209.1"/>
    </source>
</evidence>
<evidence type="ECO:0000313" key="4">
    <source>
        <dbReference type="Proteomes" id="UP000321820"/>
    </source>
</evidence>
<dbReference type="AlphaFoldDB" id="A0A5B9EBQ7"/>
<dbReference type="InterPro" id="IPR035940">
    <property type="entry name" value="CAP_sf"/>
</dbReference>
<name>A0A5B9EBQ7_9BACT</name>
<dbReference type="EMBL" id="CP042806">
    <property type="protein sequence ID" value="QEE29209.1"/>
    <property type="molecule type" value="Genomic_DNA"/>
</dbReference>
<keyword evidence="1" id="KW-0732">Signal</keyword>
<dbReference type="SUPFAM" id="SSF55797">
    <property type="entry name" value="PR-1-like"/>
    <property type="match status" value="1"/>
</dbReference>
<dbReference type="InterPro" id="IPR014044">
    <property type="entry name" value="CAP_dom"/>
</dbReference>
<dbReference type="Proteomes" id="UP000321820">
    <property type="component" value="Chromosome"/>
</dbReference>
<reference evidence="3 4" key="1">
    <citation type="submission" date="2019-08" db="EMBL/GenBank/DDBJ databases">
        <title>Complete genome sequence of Terriglobus albidus strain ORNL.</title>
        <authorList>
            <person name="Podar M."/>
        </authorList>
    </citation>
    <scope>NUCLEOTIDE SEQUENCE [LARGE SCALE GENOMIC DNA]</scope>
    <source>
        <strain evidence="3 4">ORNL</strain>
    </source>
</reference>
<dbReference type="PANTHER" id="PTHR31157:SF1">
    <property type="entry name" value="SCP DOMAIN-CONTAINING PROTEIN"/>
    <property type="match status" value="1"/>
</dbReference>
<evidence type="ECO:0000259" key="2">
    <source>
        <dbReference type="Pfam" id="PF00188"/>
    </source>
</evidence>